<accession>A0A8J2BPE0</accession>
<reference evidence="1" key="1">
    <citation type="submission" date="2021-02" db="EMBL/GenBank/DDBJ databases">
        <authorList>
            <person name="Cremers G."/>
            <person name="Picone N."/>
        </authorList>
    </citation>
    <scope>NUCLEOTIDE SEQUENCE</scope>
    <source>
        <strain evidence="1">PQ17</strain>
    </source>
</reference>
<dbReference type="Proteomes" id="UP000663859">
    <property type="component" value="Unassembled WGS sequence"/>
</dbReference>
<dbReference type="EMBL" id="CAJNOB010000012">
    <property type="protein sequence ID" value="CAF0696200.1"/>
    <property type="molecule type" value="Genomic_DNA"/>
</dbReference>
<evidence type="ECO:0000313" key="2">
    <source>
        <dbReference type="Proteomes" id="UP000663859"/>
    </source>
</evidence>
<proteinExistence type="predicted"/>
<name>A0A8J2BPE0_9BACT</name>
<protein>
    <submittedName>
        <fullName evidence="1">Uncharacterized protein</fullName>
    </submittedName>
</protein>
<organism evidence="1 2">
    <name type="scientific">Candidatus Methylacidithermus pantelleriae</name>
    <dbReference type="NCBI Taxonomy" id="2744239"/>
    <lineage>
        <taxon>Bacteria</taxon>
        <taxon>Pseudomonadati</taxon>
        <taxon>Verrucomicrobiota</taxon>
        <taxon>Methylacidiphilae</taxon>
        <taxon>Methylacidiphilales</taxon>
        <taxon>Methylacidiphilaceae</taxon>
        <taxon>Candidatus Methylacidithermus</taxon>
    </lineage>
</organism>
<evidence type="ECO:0000313" key="1">
    <source>
        <dbReference type="EMBL" id="CAF0696200.1"/>
    </source>
</evidence>
<keyword evidence="2" id="KW-1185">Reference proteome</keyword>
<gene>
    <name evidence="1" type="ORF">MPNT_20148</name>
</gene>
<sequence>MPKGGDFAAGVEVLEVDAVYTSVIAGVNYVRRHGGSSS</sequence>
<dbReference type="AlphaFoldDB" id="A0A8J2BPE0"/>
<comment type="caution">
    <text evidence="1">The sequence shown here is derived from an EMBL/GenBank/DDBJ whole genome shotgun (WGS) entry which is preliminary data.</text>
</comment>